<evidence type="ECO:0000313" key="3">
    <source>
        <dbReference type="EMBL" id="GBB99795.1"/>
    </source>
</evidence>
<feature type="compositionally biased region" description="Polar residues" evidence="1">
    <location>
        <begin position="11"/>
        <end position="26"/>
    </location>
</feature>
<feature type="compositionally biased region" description="Basic and acidic residues" evidence="1">
    <location>
        <begin position="84"/>
        <end position="106"/>
    </location>
</feature>
<dbReference type="AlphaFoldDB" id="A0A2Z6RBG9"/>
<name>A0A2Z6RBG9_9GLOM</name>
<feature type="region of interest" description="Disordered" evidence="1">
    <location>
        <begin position="1"/>
        <end position="26"/>
    </location>
</feature>
<evidence type="ECO:0000259" key="2">
    <source>
        <dbReference type="Pfam" id="PF20209"/>
    </source>
</evidence>
<proteinExistence type="predicted"/>
<dbReference type="Pfam" id="PF20209">
    <property type="entry name" value="DUF6570"/>
    <property type="match status" value="1"/>
</dbReference>
<sequence>MTRNSRRTQSHQETPEQNQINADNSATHVRPSATNISEDNHRVLQKFRSKINNIDYKLCPECNKQIPLMVLVKKMYRRCYAEGRRKPRENDENQEEEPKRFSKENNMDPGEVPEELQGVQEFTTHLPHHPSSLNILIVHHQSANDSMAFRDFKVRRNKVARVLLWLKGNNRYYANVTIDNETLNSLPEDDFIVGILPQLHDDHLIDENLDDIGNGDYVKNGDNAITRTFVRLLPTDKCEEAAINDTLDRIQNQNPHMLWPEINGSPINEFQTVGYIVRAFSTLYPTGQADLRAKRVKDIKPAEYFRHLMWYKDGRFARHTRWRYIRKFFQKIYIDNYHFIDKYCIYKSMVNIM</sequence>
<evidence type="ECO:0000256" key="1">
    <source>
        <dbReference type="SAM" id="MobiDB-lite"/>
    </source>
</evidence>
<dbReference type="EMBL" id="BEXD01002929">
    <property type="protein sequence ID" value="GBB99795.1"/>
    <property type="molecule type" value="Genomic_DNA"/>
</dbReference>
<comment type="caution">
    <text evidence="3">The sequence shown here is derived from an EMBL/GenBank/DDBJ whole genome shotgun (WGS) entry which is preliminary data.</text>
</comment>
<dbReference type="InterPro" id="IPR046700">
    <property type="entry name" value="DUF6570"/>
</dbReference>
<gene>
    <name evidence="3" type="ORF">RclHR1_36340001</name>
</gene>
<feature type="domain" description="DUF6570" evidence="2">
    <location>
        <begin position="124"/>
        <end position="184"/>
    </location>
</feature>
<feature type="region of interest" description="Disordered" evidence="1">
    <location>
        <begin position="84"/>
        <end position="112"/>
    </location>
</feature>
<accession>A0A2Z6RBG9</accession>
<evidence type="ECO:0000313" key="4">
    <source>
        <dbReference type="Proteomes" id="UP000247702"/>
    </source>
</evidence>
<organism evidence="3 4">
    <name type="scientific">Rhizophagus clarus</name>
    <dbReference type="NCBI Taxonomy" id="94130"/>
    <lineage>
        <taxon>Eukaryota</taxon>
        <taxon>Fungi</taxon>
        <taxon>Fungi incertae sedis</taxon>
        <taxon>Mucoromycota</taxon>
        <taxon>Glomeromycotina</taxon>
        <taxon>Glomeromycetes</taxon>
        <taxon>Glomerales</taxon>
        <taxon>Glomeraceae</taxon>
        <taxon>Rhizophagus</taxon>
    </lineage>
</organism>
<keyword evidence="4" id="KW-1185">Reference proteome</keyword>
<reference evidence="3 4" key="1">
    <citation type="submission" date="2017-11" db="EMBL/GenBank/DDBJ databases">
        <title>The genome of Rhizophagus clarus HR1 reveals common genetic basis of auxotrophy among arbuscular mycorrhizal fungi.</title>
        <authorList>
            <person name="Kobayashi Y."/>
        </authorList>
    </citation>
    <scope>NUCLEOTIDE SEQUENCE [LARGE SCALE GENOMIC DNA]</scope>
    <source>
        <strain evidence="3 4">HR1</strain>
    </source>
</reference>
<dbReference type="Proteomes" id="UP000247702">
    <property type="component" value="Unassembled WGS sequence"/>
</dbReference>
<dbReference type="STRING" id="94130.A0A2Z6RBG9"/>
<protein>
    <recommendedName>
        <fullName evidence="2">DUF6570 domain-containing protein</fullName>
    </recommendedName>
</protein>